<evidence type="ECO:0000259" key="11">
    <source>
        <dbReference type="Pfam" id="PF00974"/>
    </source>
</evidence>
<dbReference type="Pfam" id="PF00974">
    <property type="entry name" value="Rhabdo_glycop_FD"/>
    <property type="match status" value="1"/>
</dbReference>
<feature type="transmembrane region" description="Helical" evidence="10">
    <location>
        <begin position="531"/>
        <end position="548"/>
    </location>
</feature>
<keyword evidence="5" id="KW-0261">Viral envelope protein</keyword>
<keyword evidence="7 10" id="KW-0472">Membrane</keyword>
<name>A0A0D3R102_9RHAB</name>
<dbReference type="KEGG" id="vg:37616299"/>
<dbReference type="Gene3D" id="6.10.140.740">
    <property type="match status" value="1"/>
</dbReference>
<keyword evidence="3" id="KW-0732">Signal</keyword>
<evidence type="ECO:0000259" key="12">
    <source>
        <dbReference type="Pfam" id="PF24833"/>
    </source>
</evidence>
<evidence type="ECO:0000313" key="14">
    <source>
        <dbReference type="Proteomes" id="UP000130696"/>
    </source>
</evidence>
<organism evidence="13 14">
    <name type="scientific">Mossuril virus</name>
    <dbReference type="NCBI Taxonomy" id="200404"/>
    <lineage>
        <taxon>Viruses</taxon>
        <taxon>Riboviria</taxon>
        <taxon>Orthornavirae</taxon>
        <taxon>Negarnaviricota</taxon>
        <taxon>Haploviricotina</taxon>
        <taxon>Monjiviricetes</taxon>
        <taxon>Mononegavirales</taxon>
        <taxon>Rhabdoviridae</taxon>
        <taxon>Alpharhabdovirinae</taxon>
        <taxon>Hapavirus</taxon>
        <taxon>Hapavirus mossuril</taxon>
    </lineage>
</organism>
<evidence type="ECO:0000256" key="8">
    <source>
        <dbReference type="ARBA" id="ARBA00023180"/>
    </source>
</evidence>
<dbReference type="InterPro" id="IPR001903">
    <property type="entry name" value="Rhabdo_glycop_FD"/>
</dbReference>
<evidence type="ECO:0000256" key="9">
    <source>
        <dbReference type="SAM" id="MobiDB-lite"/>
    </source>
</evidence>
<proteinExistence type="predicted"/>
<dbReference type="OrthoDB" id="21147at10239"/>
<dbReference type="RefSeq" id="YP_009505468.1">
    <property type="nucleotide sequence ID" value="NC_038275.1"/>
</dbReference>
<evidence type="ECO:0000256" key="7">
    <source>
        <dbReference type="ARBA" id="ARBA00023136"/>
    </source>
</evidence>
<feature type="domain" description="Spike glycoprotein fusion" evidence="11">
    <location>
        <begin position="90"/>
        <end position="189"/>
    </location>
</feature>
<reference evidence="13 14" key="1">
    <citation type="journal article" date="2015" name="PLoS Pathog.">
        <title>Evolution of genome size and complexity in the rhabdoviridae.</title>
        <authorList>
            <person name="Walker P.J."/>
            <person name="Firth C."/>
            <person name="Widen S.G."/>
            <person name="Blasdell K.R."/>
            <person name="Guzman H."/>
            <person name="Wood T.G."/>
            <person name="Paradkar P.N."/>
            <person name="Holmes E.C."/>
            <person name="Tesh R.B."/>
            <person name="Vasilakis N."/>
        </authorList>
    </citation>
    <scope>NUCLEOTIDE SEQUENCE [LARGE SCALE GENOMIC DNA]</scope>
    <source>
        <strain evidence="13">SAAr1995</strain>
    </source>
</reference>
<evidence type="ECO:0000313" key="13">
    <source>
        <dbReference type="EMBL" id="AJR28354.1"/>
    </source>
</evidence>
<feature type="region of interest" description="Disordered" evidence="9">
    <location>
        <begin position="581"/>
        <end position="611"/>
    </location>
</feature>
<dbReference type="GeneID" id="37616299"/>
<evidence type="ECO:0000256" key="2">
    <source>
        <dbReference type="ARBA" id="ARBA00022692"/>
    </source>
</evidence>
<accession>A0A0D3R102</accession>
<dbReference type="GO" id="GO:0055036">
    <property type="term" value="C:virion membrane"/>
    <property type="evidence" value="ECO:0007669"/>
    <property type="project" value="UniProtKB-SubCell"/>
</dbReference>
<protein>
    <submittedName>
        <fullName evidence="13">Glycoprotein</fullName>
    </submittedName>
</protein>
<dbReference type="Gene3D" id="2.30.29.130">
    <property type="match status" value="1"/>
</dbReference>
<comment type="subcellular location">
    <subcellularLocation>
        <location evidence="1">Virion membrane</location>
        <topology evidence="1">Single-pass type I membrane protein</topology>
    </subcellularLocation>
</comment>
<keyword evidence="8" id="KW-0325">Glycoprotein</keyword>
<dbReference type="EMBL" id="KM204993">
    <property type="protein sequence ID" value="AJR28354.1"/>
    <property type="molecule type" value="Viral_cRNA"/>
</dbReference>
<dbReference type="InterPro" id="IPR055447">
    <property type="entry name" value="Rhabdo_glycop_CD"/>
</dbReference>
<evidence type="ECO:0000256" key="10">
    <source>
        <dbReference type="SAM" id="Phobius"/>
    </source>
</evidence>
<evidence type="ECO:0000256" key="6">
    <source>
        <dbReference type="ARBA" id="ARBA00022989"/>
    </source>
</evidence>
<keyword evidence="14" id="KW-1185">Reference proteome</keyword>
<dbReference type="GO" id="GO:0019031">
    <property type="term" value="C:viral envelope"/>
    <property type="evidence" value="ECO:0007669"/>
    <property type="project" value="UniProtKB-KW"/>
</dbReference>
<evidence type="ECO:0000256" key="4">
    <source>
        <dbReference type="ARBA" id="ARBA00022844"/>
    </source>
</evidence>
<keyword evidence="6 10" id="KW-1133">Transmembrane helix</keyword>
<feature type="domain" description="Spike glycoprotein G central" evidence="12">
    <location>
        <begin position="294"/>
        <end position="366"/>
    </location>
</feature>
<dbReference type="Proteomes" id="UP000130696">
    <property type="component" value="Segment"/>
</dbReference>
<keyword evidence="2 10" id="KW-0812">Transmembrane</keyword>
<evidence type="ECO:0000256" key="1">
    <source>
        <dbReference type="ARBA" id="ARBA00004563"/>
    </source>
</evidence>
<evidence type="ECO:0000256" key="5">
    <source>
        <dbReference type="ARBA" id="ARBA00022879"/>
    </source>
</evidence>
<dbReference type="Pfam" id="PF24833">
    <property type="entry name" value="Rhabdo_glycop_CD"/>
    <property type="match status" value="1"/>
</dbReference>
<sequence length="611" mass="70143">MSYLLVIILIQVPRLFAIFRDTDQWYVRLPHDKTWFDNILTFPIHCKEPWQPITSQNLNCPSFNNISVEAKASFKIGTVHHPLTSSRLTVDGYLCHKQSWVSQCVETWYFSTTETNTISNLPITRDECEEAITTYEMGEYTNPFFPPFYCSWCSTQTDQKTFVIVEPHSVREDVYNGTFVDPLFIGGSCRLDYCNTIHPNVLWVPRGISMRKDVCNQKLWESGTVFGVLEEKEGDMHYGIEEQMIRSSIYGVRRLEGACYRGVCGRFGIRFPSGEWWGLSGNEVVRWVLRILKRCEKGERVSLSHDNHDERMAETQELMRTMMCENVRSRILSNDPISPNDLNYLLPVNPGIGQTYRVFKRILTRGDHGGPQSELYMEQRPCMYRIIHNVSKIINQTSGSWIIGQLFDGTPVQLNNSIFDRPNYLNQSDGRSRDGWYVLSYNGLIKYRTTLYTPSAVENGAEGLGFFKDRTNLLLLDSPRTVAISNQMELVNNIYTSIFHSNTTSVFSKVESAIRAAKNAVASYFSQLTNIAWWVGTGCIGIIALLIWKRCHCYNLLCKKTSQPAGENSSFHVYDTIEMRPRKTVSTKNHPPKPPPKKAHGKSQGHSYFQY</sequence>
<keyword evidence="4" id="KW-0946">Virion</keyword>
<dbReference type="SUPFAM" id="SSF161008">
    <property type="entry name" value="Viral glycoprotein ectodomain-like"/>
    <property type="match status" value="1"/>
</dbReference>
<evidence type="ECO:0000256" key="3">
    <source>
        <dbReference type="ARBA" id="ARBA00022729"/>
    </source>
</evidence>